<feature type="domain" description="HTH gntR-type" evidence="6">
    <location>
        <begin position="5"/>
        <end position="72"/>
    </location>
</feature>
<accession>A0A7W7WVZ8</accession>
<dbReference type="PRINTS" id="PR00455">
    <property type="entry name" value="HTHTETR"/>
</dbReference>
<feature type="DNA-binding region" description="H-T-H motif" evidence="4">
    <location>
        <begin position="108"/>
        <end position="127"/>
    </location>
</feature>
<dbReference type="EMBL" id="JACHJS010000001">
    <property type="protein sequence ID" value="MBB4965855.1"/>
    <property type="molecule type" value="Genomic_DNA"/>
</dbReference>
<sequence length="308" mass="33453">MSQDEAPYRRVAAEIRDRIATGALRPGDRVPSTRAITREWNVAMATATKVLTLLRQEGLVESSSAGTVVASTAGPRDRPRPAAEDLTRTRVVRAAVEIADAEGLAALSMRGIAARLGVAPMSIYRHVAGKDDLVLLMADAVLSELRLPAGPDAPQGWRPRLELAARMLWRVHRAHPWLAHLGPLTRPTLIPSLLDYSEWWFATLSGRGLDPALVLDLNVVLYSHIQGLAVQLEREAQAVDDTGVSGEQWMHEQESELAARLADGGHPAFASAMAWFGRTGYDLDFDALFERALTALLDHLAGLLGSGR</sequence>
<dbReference type="Pfam" id="PF00392">
    <property type="entry name" value="GntR"/>
    <property type="match status" value="1"/>
</dbReference>
<feature type="domain" description="HTH tetR-type" evidence="7">
    <location>
        <begin position="85"/>
        <end position="145"/>
    </location>
</feature>
<dbReference type="GO" id="GO:0045892">
    <property type="term" value="P:negative regulation of DNA-templated transcription"/>
    <property type="evidence" value="ECO:0007669"/>
    <property type="project" value="InterPro"/>
</dbReference>
<dbReference type="Proteomes" id="UP000542674">
    <property type="component" value="Unassembled WGS sequence"/>
</dbReference>
<dbReference type="Gene3D" id="1.10.10.60">
    <property type="entry name" value="Homeodomain-like"/>
    <property type="match status" value="1"/>
</dbReference>
<dbReference type="SMART" id="SM00345">
    <property type="entry name" value="HTH_GNTR"/>
    <property type="match status" value="1"/>
</dbReference>
<evidence type="ECO:0000313" key="9">
    <source>
        <dbReference type="Proteomes" id="UP000542674"/>
    </source>
</evidence>
<dbReference type="AlphaFoldDB" id="A0A7W7WVZ8"/>
<name>A0A7W7WVZ8_9PSEU</name>
<dbReference type="RefSeq" id="WP_184669562.1">
    <property type="nucleotide sequence ID" value="NZ_BAABAI010000038.1"/>
</dbReference>
<keyword evidence="9" id="KW-1185">Reference proteome</keyword>
<dbReference type="Gene3D" id="1.10.357.10">
    <property type="entry name" value="Tetracycline Repressor, domain 2"/>
    <property type="match status" value="1"/>
</dbReference>
<dbReference type="InterPro" id="IPR050109">
    <property type="entry name" value="HTH-type_TetR-like_transc_reg"/>
</dbReference>
<dbReference type="InterPro" id="IPR009057">
    <property type="entry name" value="Homeodomain-like_sf"/>
</dbReference>
<dbReference type="SUPFAM" id="SSF48498">
    <property type="entry name" value="Tetracyclin repressor-like, C-terminal domain"/>
    <property type="match status" value="1"/>
</dbReference>
<gene>
    <name evidence="8" type="ORF">F4559_003214</name>
</gene>
<dbReference type="GO" id="GO:0000976">
    <property type="term" value="F:transcription cis-regulatory region binding"/>
    <property type="evidence" value="ECO:0007669"/>
    <property type="project" value="TreeGrafter"/>
</dbReference>
<dbReference type="InterPro" id="IPR036390">
    <property type="entry name" value="WH_DNA-bd_sf"/>
</dbReference>
<keyword evidence="2 4" id="KW-0238">DNA-binding</keyword>
<dbReference type="SUPFAM" id="SSF46785">
    <property type="entry name" value="Winged helix' DNA-binding domain"/>
    <property type="match status" value="1"/>
</dbReference>
<keyword evidence="1" id="KW-0805">Transcription regulation</keyword>
<comment type="caution">
    <text evidence="8">The sequence shown here is derived from an EMBL/GenBank/DDBJ whole genome shotgun (WGS) entry which is preliminary data.</text>
</comment>
<evidence type="ECO:0000256" key="2">
    <source>
        <dbReference type="ARBA" id="ARBA00023125"/>
    </source>
</evidence>
<reference evidence="8 9" key="1">
    <citation type="submission" date="2020-08" db="EMBL/GenBank/DDBJ databases">
        <title>Sequencing the genomes of 1000 actinobacteria strains.</title>
        <authorList>
            <person name="Klenk H.-P."/>
        </authorList>
    </citation>
    <scope>NUCLEOTIDE SEQUENCE [LARGE SCALE GENOMIC DNA]</scope>
    <source>
        <strain evidence="8 9">DSM 45084</strain>
    </source>
</reference>
<feature type="region of interest" description="Disordered" evidence="5">
    <location>
        <begin position="64"/>
        <end position="85"/>
    </location>
</feature>
<dbReference type="InterPro" id="IPR004111">
    <property type="entry name" value="Repressor_TetR_C"/>
</dbReference>
<evidence type="ECO:0000256" key="4">
    <source>
        <dbReference type="PROSITE-ProRule" id="PRU00335"/>
    </source>
</evidence>
<evidence type="ECO:0000256" key="1">
    <source>
        <dbReference type="ARBA" id="ARBA00023015"/>
    </source>
</evidence>
<dbReference type="InterPro" id="IPR036388">
    <property type="entry name" value="WH-like_DNA-bd_sf"/>
</dbReference>
<keyword evidence="3" id="KW-0804">Transcription</keyword>
<evidence type="ECO:0000259" key="6">
    <source>
        <dbReference type="PROSITE" id="PS50949"/>
    </source>
</evidence>
<dbReference type="InterPro" id="IPR001647">
    <property type="entry name" value="HTH_TetR"/>
</dbReference>
<dbReference type="SUPFAM" id="SSF46689">
    <property type="entry name" value="Homeodomain-like"/>
    <property type="match status" value="1"/>
</dbReference>
<dbReference type="CDD" id="cd07377">
    <property type="entry name" value="WHTH_GntR"/>
    <property type="match status" value="1"/>
</dbReference>
<feature type="compositionally biased region" description="Basic and acidic residues" evidence="5">
    <location>
        <begin position="75"/>
        <end position="85"/>
    </location>
</feature>
<dbReference type="PANTHER" id="PTHR30055:SF151">
    <property type="entry name" value="TRANSCRIPTIONAL REGULATORY PROTEIN"/>
    <property type="match status" value="1"/>
</dbReference>
<evidence type="ECO:0000259" key="7">
    <source>
        <dbReference type="PROSITE" id="PS50977"/>
    </source>
</evidence>
<proteinExistence type="predicted"/>
<feature type="compositionally biased region" description="Low complexity" evidence="5">
    <location>
        <begin position="64"/>
        <end position="74"/>
    </location>
</feature>
<dbReference type="Pfam" id="PF00440">
    <property type="entry name" value="TetR_N"/>
    <property type="match status" value="1"/>
</dbReference>
<dbReference type="PANTHER" id="PTHR30055">
    <property type="entry name" value="HTH-TYPE TRANSCRIPTIONAL REGULATOR RUTR"/>
    <property type="match status" value="1"/>
</dbReference>
<evidence type="ECO:0000256" key="3">
    <source>
        <dbReference type="ARBA" id="ARBA00023163"/>
    </source>
</evidence>
<protein>
    <submittedName>
        <fullName evidence="8">AcrR family transcriptional regulator</fullName>
    </submittedName>
</protein>
<dbReference type="InterPro" id="IPR000524">
    <property type="entry name" value="Tscrpt_reg_HTH_GntR"/>
</dbReference>
<dbReference type="InterPro" id="IPR036271">
    <property type="entry name" value="Tet_transcr_reg_TetR-rel_C_sf"/>
</dbReference>
<evidence type="ECO:0000256" key="5">
    <source>
        <dbReference type="SAM" id="MobiDB-lite"/>
    </source>
</evidence>
<dbReference type="PROSITE" id="PS50977">
    <property type="entry name" value="HTH_TETR_2"/>
    <property type="match status" value="1"/>
</dbReference>
<organism evidence="8 9">
    <name type="scientific">Saccharothrix violaceirubra</name>
    <dbReference type="NCBI Taxonomy" id="413306"/>
    <lineage>
        <taxon>Bacteria</taxon>
        <taxon>Bacillati</taxon>
        <taxon>Actinomycetota</taxon>
        <taxon>Actinomycetes</taxon>
        <taxon>Pseudonocardiales</taxon>
        <taxon>Pseudonocardiaceae</taxon>
        <taxon>Saccharothrix</taxon>
    </lineage>
</organism>
<dbReference type="GO" id="GO:0003700">
    <property type="term" value="F:DNA-binding transcription factor activity"/>
    <property type="evidence" value="ECO:0007669"/>
    <property type="project" value="InterPro"/>
</dbReference>
<evidence type="ECO:0000313" key="8">
    <source>
        <dbReference type="EMBL" id="MBB4965855.1"/>
    </source>
</evidence>
<dbReference type="PROSITE" id="PS50949">
    <property type="entry name" value="HTH_GNTR"/>
    <property type="match status" value="1"/>
</dbReference>
<dbReference type="Gene3D" id="1.10.10.10">
    <property type="entry name" value="Winged helix-like DNA-binding domain superfamily/Winged helix DNA-binding domain"/>
    <property type="match status" value="1"/>
</dbReference>
<dbReference type="Pfam" id="PF02909">
    <property type="entry name" value="TetR_C_1"/>
    <property type="match status" value="1"/>
</dbReference>